<protein>
    <submittedName>
        <fullName evidence="1">Uncharacterized protein</fullName>
    </submittedName>
</protein>
<organism evidence="1 2">
    <name type="scientific">Pedobacter chinensis</name>
    <dbReference type="NCBI Taxonomy" id="2282421"/>
    <lineage>
        <taxon>Bacteria</taxon>
        <taxon>Pseudomonadati</taxon>
        <taxon>Bacteroidota</taxon>
        <taxon>Sphingobacteriia</taxon>
        <taxon>Sphingobacteriales</taxon>
        <taxon>Sphingobacteriaceae</taxon>
        <taxon>Pedobacter</taxon>
    </lineage>
</organism>
<dbReference type="Proteomes" id="UP000253961">
    <property type="component" value="Unassembled WGS sequence"/>
</dbReference>
<gene>
    <name evidence="1" type="ORF">DU508_00030</name>
</gene>
<dbReference type="RefSeq" id="WP_115400806.1">
    <property type="nucleotide sequence ID" value="NZ_QPKV01000001.1"/>
</dbReference>
<dbReference type="OrthoDB" id="2678776at2"/>
<proteinExistence type="predicted"/>
<evidence type="ECO:0000313" key="2">
    <source>
        <dbReference type="Proteomes" id="UP000253961"/>
    </source>
</evidence>
<sequence length="148" mass="17791">MENLRNHSNEFLDVLKLLDKKFVQLSEKDKNILIEKVLQNNSTRKKYVYPLWENMLDFSSIKCEYGWEKLEKMFMAKEAVLFFELEDDKNMFFFEDGSVLTEILENCYSFVFYVTNMRGNFLIAYNDHDYLIGSGKAKKWIEDLRSHH</sequence>
<name>A0A369Q0H2_9SPHI</name>
<keyword evidence="2" id="KW-1185">Reference proteome</keyword>
<dbReference type="EMBL" id="QPKV01000001">
    <property type="protein sequence ID" value="RDC58431.1"/>
    <property type="molecule type" value="Genomic_DNA"/>
</dbReference>
<comment type="caution">
    <text evidence="1">The sequence shown here is derived from an EMBL/GenBank/DDBJ whole genome shotgun (WGS) entry which is preliminary data.</text>
</comment>
<accession>A0A369Q0H2</accession>
<dbReference type="AlphaFoldDB" id="A0A369Q0H2"/>
<evidence type="ECO:0000313" key="1">
    <source>
        <dbReference type="EMBL" id="RDC58431.1"/>
    </source>
</evidence>
<reference evidence="1 2" key="1">
    <citation type="submission" date="2018-07" db="EMBL/GenBank/DDBJ databases">
        <title>Pedobacter sp. nov., isolated from soil.</title>
        <authorList>
            <person name="Zhou L.Y."/>
            <person name="Du Z.J."/>
        </authorList>
    </citation>
    <scope>NUCLEOTIDE SEQUENCE [LARGE SCALE GENOMIC DNA]</scope>
    <source>
        <strain evidence="1 2">JDX94</strain>
    </source>
</reference>